<feature type="transmembrane region" description="Helical" evidence="7">
    <location>
        <begin position="314"/>
        <end position="335"/>
    </location>
</feature>
<sequence>MTAEKANSNSNSRQRTTGTSVAATDTTEGRDHDALKLEAALGHKQALERNFGLFSLTSLGIVIAKILVSIFYALISASLAELVSAIPSSGGVYHWASVTAGSRYGRVVGWFAGFLNLCGWLLSAASISSTLGNELVALYQLANPEVEWNAWQVFIAFQLVNWLCCAIVIFANRHLPLINSVAFYLSMGGLLVTVLVLAIMPRGRRASDAFVWTEYNDLTGWNNDGLCFMLGLINAAFAVGTPDCQSHVAEEIPEPERNVPKGIMIQIGTSFLTAFVYLIALFYGITDIDAVLASPSKFPTAEIYRQATGSTHGALGLTAVLFLATFPTLIGTLITGGRTLWTLSRDNAAPFSPFFSVISPRFGSPLRATVAVSCITSCLGLIYAGSTTAFAALIGSYIVLSTLSYAGAILPHVLTRRATIVPGPFHLGRWGMPVNVAALVYIFVMVVFFCFPFVMPVQAANMNYTSAIVGGVLVLITGWWFVHGRGNYEGPKYFREAMEVGSS</sequence>
<accession>A0ABR3G5E3</accession>
<comment type="caution">
    <text evidence="8">The sequence shown here is derived from an EMBL/GenBank/DDBJ whole genome shotgun (WGS) entry which is preliminary data.</text>
</comment>
<name>A0ABR3G5E3_9PEZI</name>
<evidence type="ECO:0000256" key="5">
    <source>
        <dbReference type="ARBA" id="ARBA00023136"/>
    </source>
</evidence>
<dbReference type="Gene3D" id="1.20.1740.10">
    <property type="entry name" value="Amino acid/polyamine transporter I"/>
    <property type="match status" value="1"/>
</dbReference>
<organism evidence="8 9">
    <name type="scientific">Discina gigas</name>
    <dbReference type="NCBI Taxonomy" id="1032678"/>
    <lineage>
        <taxon>Eukaryota</taxon>
        <taxon>Fungi</taxon>
        <taxon>Dikarya</taxon>
        <taxon>Ascomycota</taxon>
        <taxon>Pezizomycotina</taxon>
        <taxon>Pezizomycetes</taxon>
        <taxon>Pezizales</taxon>
        <taxon>Discinaceae</taxon>
        <taxon>Discina</taxon>
    </lineage>
</organism>
<evidence type="ECO:0000256" key="2">
    <source>
        <dbReference type="ARBA" id="ARBA00022448"/>
    </source>
</evidence>
<feature type="transmembrane region" description="Helical" evidence="7">
    <location>
        <begin position="461"/>
        <end position="482"/>
    </location>
</feature>
<dbReference type="EMBL" id="JBBBZM010000286">
    <property type="protein sequence ID" value="KAL0631172.1"/>
    <property type="molecule type" value="Genomic_DNA"/>
</dbReference>
<feature type="transmembrane region" description="Helical" evidence="7">
    <location>
        <begin position="107"/>
        <end position="127"/>
    </location>
</feature>
<proteinExistence type="predicted"/>
<keyword evidence="5 7" id="KW-0472">Membrane</keyword>
<feature type="transmembrane region" description="Helical" evidence="7">
    <location>
        <begin position="51"/>
        <end position="75"/>
    </location>
</feature>
<feature type="transmembrane region" description="Helical" evidence="7">
    <location>
        <begin position="366"/>
        <end position="384"/>
    </location>
</feature>
<feature type="compositionally biased region" description="Low complexity" evidence="6">
    <location>
        <begin position="16"/>
        <end position="25"/>
    </location>
</feature>
<feature type="transmembrane region" description="Helical" evidence="7">
    <location>
        <begin position="390"/>
        <end position="414"/>
    </location>
</feature>
<comment type="subcellular location">
    <subcellularLocation>
        <location evidence="1">Membrane</location>
        <topology evidence="1">Multi-pass membrane protein</topology>
    </subcellularLocation>
</comment>
<evidence type="ECO:0000256" key="7">
    <source>
        <dbReference type="SAM" id="Phobius"/>
    </source>
</evidence>
<evidence type="ECO:0008006" key="10">
    <source>
        <dbReference type="Google" id="ProtNLM"/>
    </source>
</evidence>
<dbReference type="PIRSF" id="PIRSF006060">
    <property type="entry name" value="AA_transporter"/>
    <property type="match status" value="1"/>
</dbReference>
<dbReference type="PANTHER" id="PTHR45649:SF15">
    <property type="entry name" value="CHOLINE TRANSPORTER (EUROFUNG)"/>
    <property type="match status" value="1"/>
</dbReference>
<feature type="transmembrane region" description="Helical" evidence="7">
    <location>
        <begin position="434"/>
        <end position="455"/>
    </location>
</feature>
<dbReference type="Pfam" id="PF13520">
    <property type="entry name" value="AA_permease_2"/>
    <property type="match status" value="1"/>
</dbReference>
<dbReference type="PANTHER" id="PTHR45649">
    <property type="entry name" value="AMINO-ACID PERMEASE BAT1"/>
    <property type="match status" value="1"/>
</dbReference>
<keyword evidence="4 7" id="KW-1133">Transmembrane helix</keyword>
<reference evidence="8 9" key="1">
    <citation type="submission" date="2024-02" db="EMBL/GenBank/DDBJ databases">
        <title>Discinaceae phylogenomics.</title>
        <authorList>
            <person name="Dirks A.C."/>
            <person name="James T.Y."/>
        </authorList>
    </citation>
    <scope>NUCLEOTIDE SEQUENCE [LARGE SCALE GENOMIC DNA]</scope>
    <source>
        <strain evidence="8 9">ACD0624</strain>
    </source>
</reference>
<keyword evidence="3 7" id="KW-0812">Transmembrane</keyword>
<dbReference type="InterPro" id="IPR002293">
    <property type="entry name" value="AA/rel_permease1"/>
</dbReference>
<feature type="transmembrane region" description="Helical" evidence="7">
    <location>
        <begin position="263"/>
        <end position="285"/>
    </location>
</feature>
<feature type="compositionally biased region" description="Polar residues" evidence="6">
    <location>
        <begin position="1"/>
        <end position="15"/>
    </location>
</feature>
<evidence type="ECO:0000256" key="4">
    <source>
        <dbReference type="ARBA" id="ARBA00022989"/>
    </source>
</evidence>
<dbReference type="Proteomes" id="UP001447188">
    <property type="component" value="Unassembled WGS sequence"/>
</dbReference>
<evidence type="ECO:0000256" key="1">
    <source>
        <dbReference type="ARBA" id="ARBA00004141"/>
    </source>
</evidence>
<evidence type="ECO:0000256" key="3">
    <source>
        <dbReference type="ARBA" id="ARBA00022692"/>
    </source>
</evidence>
<evidence type="ECO:0000256" key="6">
    <source>
        <dbReference type="SAM" id="MobiDB-lite"/>
    </source>
</evidence>
<feature type="transmembrane region" description="Helical" evidence="7">
    <location>
        <begin position="148"/>
        <end position="171"/>
    </location>
</feature>
<feature type="transmembrane region" description="Helical" evidence="7">
    <location>
        <begin position="177"/>
        <end position="200"/>
    </location>
</feature>
<evidence type="ECO:0000313" key="8">
    <source>
        <dbReference type="EMBL" id="KAL0631172.1"/>
    </source>
</evidence>
<feature type="region of interest" description="Disordered" evidence="6">
    <location>
        <begin position="1"/>
        <end position="25"/>
    </location>
</feature>
<evidence type="ECO:0000313" key="9">
    <source>
        <dbReference type="Proteomes" id="UP001447188"/>
    </source>
</evidence>
<gene>
    <name evidence="8" type="ORF">Q9L58_009959</name>
</gene>
<keyword evidence="2" id="KW-0813">Transport</keyword>
<protein>
    <recommendedName>
        <fullName evidence="10">Amino acid transporter</fullName>
    </recommendedName>
</protein>
<keyword evidence="9" id="KW-1185">Reference proteome</keyword>